<dbReference type="PROSITE" id="PS50110">
    <property type="entry name" value="RESPONSE_REGULATORY"/>
    <property type="match status" value="1"/>
</dbReference>
<evidence type="ECO:0000256" key="2">
    <source>
        <dbReference type="ARBA" id="ARBA00004429"/>
    </source>
</evidence>
<organism evidence="22 23">
    <name type="scientific">Allochromatium vinosum (strain ATCC 17899 / DSM 180 / NBRC 103801 / NCIMB 10441 / D)</name>
    <name type="common">Chromatium vinosum</name>
    <dbReference type="NCBI Taxonomy" id="572477"/>
    <lineage>
        <taxon>Bacteria</taxon>
        <taxon>Pseudomonadati</taxon>
        <taxon>Pseudomonadota</taxon>
        <taxon>Gammaproteobacteria</taxon>
        <taxon>Chromatiales</taxon>
        <taxon>Chromatiaceae</taxon>
        <taxon>Allochromatium</taxon>
    </lineage>
</organism>
<keyword evidence="12" id="KW-0902">Two-component regulatory system</keyword>
<dbReference type="InterPro" id="IPR011006">
    <property type="entry name" value="CheY-like_superfamily"/>
</dbReference>
<dbReference type="InterPro" id="IPR013656">
    <property type="entry name" value="PAS_4"/>
</dbReference>
<evidence type="ECO:0000256" key="16">
    <source>
        <dbReference type="SAM" id="Coils"/>
    </source>
</evidence>
<evidence type="ECO:0000256" key="11">
    <source>
        <dbReference type="ARBA" id="ARBA00022989"/>
    </source>
</evidence>
<feature type="domain" description="HPt" evidence="21">
    <location>
        <begin position="667"/>
        <end position="762"/>
    </location>
</feature>
<dbReference type="PROSITE" id="PS50112">
    <property type="entry name" value="PAS"/>
    <property type="match status" value="1"/>
</dbReference>
<dbReference type="InterPro" id="IPR008207">
    <property type="entry name" value="Sig_transdc_His_kin_Hpt_dom"/>
</dbReference>
<dbReference type="Gene3D" id="3.30.450.20">
    <property type="entry name" value="PAS domain"/>
    <property type="match status" value="1"/>
</dbReference>
<name>D3RQ93_ALLVD</name>
<feature type="domain" description="Histidine kinase" evidence="18">
    <location>
        <begin position="259"/>
        <end position="480"/>
    </location>
</feature>
<dbReference type="InterPro" id="IPR000014">
    <property type="entry name" value="PAS"/>
</dbReference>
<evidence type="ECO:0000256" key="17">
    <source>
        <dbReference type="SAM" id="MobiDB-lite"/>
    </source>
</evidence>
<evidence type="ECO:0000256" key="13">
    <source>
        <dbReference type="ARBA" id="ARBA00023136"/>
    </source>
</evidence>
<dbReference type="EMBL" id="CP001896">
    <property type="protein sequence ID" value="ADC61698.1"/>
    <property type="molecule type" value="Genomic_DNA"/>
</dbReference>
<evidence type="ECO:0000256" key="15">
    <source>
        <dbReference type="PROSITE-ProRule" id="PRU00169"/>
    </source>
</evidence>
<evidence type="ECO:0000259" key="20">
    <source>
        <dbReference type="PROSITE" id="PS50112"/>
    </source>
</evidence>
<dbReference type="NCBIfam" id="TIGR00229">
    <property type="entry name" value="sensory_box"/>
    <property type="match status" value="1"/>
</dbReference>
<dbReference type="FunFam" id="3.30.565.10:FF:000010">
    <property type="entry name" value="Sensor histidine kinase RcsC"/>
    <property type="match status" value="1"/>
</dbReference>
<evidence type="ECO:0000256" key="10">
    <source>
        <dbReference type="ARBA" id="ARBA00022840"/>
    </source>
</evidence>
<dbReference type="PROSITE" id="PS50894">
    <property type="entry name" value="HPT"/>
    <property type="match status" value="1"/>
</dbReference>
<dbReference type="SUPFAM" id="SSF47226">
    <property type="entry name" value="Histidine-containing phosphotransfer domain, HPT domain"/>
    <property type="match status" value="1"/>
</dbReference>
<dbReference type="PROSITE" id="PS50109">
    <property type="entry name" value="HIS_KIN"/>
    <property type="match status" value="1"/>
</dbReference>
<dbReference type="PANTHER" id="PTHR43047">
    <property type="entry name" value="TWO-COMPONENT HISTIDINE PROTEIN KINASE"/>
    <property type="match status" value="1"/>
</dbReference>
<keyword evidence="11" id="KW-1133">Transmembrane helix</keyword>
<dbReference type="Pfam" id="PF00072">
    <property type="entry name" value="Response_reg"/>
    <property type="match status" value="1"/>
</dbReference>
<dbReference type="InterPro" id="IPR036097">
    <property type="entry name" value="HisK_dim/P_sf"/>
</dbReference>
<dbReference type="SMART" id="SM00387">
    <property type="entry name" value="HATPase_c"/>
    <property type="match status" value="1"/>
</dbReference>
<dbReference type="InterPro" id="IPR003661">
    <property type="entry name" value="HisK_dim/P_dom"/>
</dbReference>
<feature type="compositionally biased region" description="Basic and acidic residues" evidence="17">
    <location>
        <begin position="1"/>
        <end position="12"/>
    </location>
</feature>
<keyword evidence="5" id="KW-0997">Cell inner membrane</keyword>
<dbReference type="AlphaFoldDB" id="D3RQ93"/>
<dbReference type="SUPFAM" id="SSF52172">
    <property type="entry name" value="CheY-like"/>
    <property type="match status" value="1"/>
</dbReference>
<dbReference type="eggNOG" id="COG0784">
    <property type="taxonomic scope" value="Bacteria"/>
</dbReference>
<dbReference type="Gene3D" id="3.30.565.10">
    <property type="entry name" value="Histidine kinase-like ATPase, C-terminal domain"/>
    <property type="match status" value="1"/>
</dbReference>
<dbReference type="InterPro" id="IPR005467">
    <property type="entry name" value="His_kinase_dom"/>
</dbReference>
<evidence type="ECO:0000256" key="9">
    <source>
        <dbReference type="ARBA" id="ARBA00022777"/>
    </source>
</evidence>
<dbReference type="eggNOG" id="COG2198">
    <property type="taxonomic scope" value="Bacteria"/>
</dbReference>
<dbReference type="InterPro" id="IPR036890">
    <property type="entry name" value="HATPase_C_sf"/>
</dbReference>
<feature type="modified residue" description="Phosphohistidine" evidence="14">
    <location>
        <position position="706"/>
    </location>
</feature>
<keyword evidence="13" id="KW-0472">Membrane</keyword>
<dbReference type="SUPFAM" id="SSF55785">
    <property type="entry name" value="PYP-like sensor domain (PAS domain)"/>
    <property type="match status" value="1"/>
</dbReference>
<evidence type="ECO:0000256" key="8">
    <source>
        <dbReference type="ARBA" id="ARBA00022692"/>
    </source>
</evidence>
<dbReference type="Gene3D" id="1.10.287.130">
    <property type="match status" value="1"/>
</dbReference>
<accession>D3RQ93</accession>
<dbReference type="PRINTS" id="PR00344">
    <property type="entry name" value="BCTRLSENSOR"/>
</dbReference>
<feature type="domain" description="PAS" evidence="20">
    <location>
        <begin position="94"/>
        <end position="164"/>
    </location>
</feature>
<evidence type="ECO:0000256" key="14">
    <source>
        <dbReference type="PROSITE-ProRule" id="PRU00110"/>
    </source>
</evidence>
<dbReference type="InterPro" id="IPR035965">
    <property type="entry name" value="PAS-like_dom_sf"/>
</dbReference>
<gene>
    <name evidence="22" type="ordered locus">Alvin_0751</name>
</gene>
<dbReference type="CDD" id="cd00130">
    <property type="entry name" value="PAS"/>
    <property type="match status" value="1"/>
</dbReference>
<comment type="subcellular location">
    <subcellularLocation>
        <location evidence="2">Cell inner membrane</location>
        <topology evidence="2">Multi-pass membrane protein</topology>
    </subcellularLocation>
</comment>
<dbReference type="Pfam" id="PF01627">
    <property type="entry name" value="Hpt"/>
    <property type="match status" value="1"/>
</dbReference>
<dbReference type="SUPFAM" id="SSF47384">
    <property type="entry name" value="Homodimeric domain of signal transducing histidine kinase"/>
    <property type="match status" value="1"/>
</dbReference>
<dbReference type="SUPFAM" id="SSF55874">
    <property type="entry name" value="ATPase domain of HSP90 chaperone/DNA topoisomerase II/histidine kinase"/>
    <property type="match status" value="1"/>
</dbReference>
<protein>
    <recommendedName>
        <fullName evidence="3">histidine kinase</fullName>
        <ecNumber evidence="3">2.7.13.3</ecNumber>
    </recommendedName>
</protein>
<keyword evidence="16" id="KW-0175">Coiled coil</keyword>
<dbReference type="Pfam" id="PF00512">
    <property type="entry name" value="HisKA"/>
    <property type="match status" value="1"/>
</dbReference>
<evidence type="ECO:0000256" key="3">
    <source>
        <dbReference type="ARBA" id="ARBA00012438"/>
    </source>
</evidence>
<keyword evidence="9 22" id="KW-0418">Kinase</keyword>
<dbReference type="GO" id="GO:0005886">
    <property type="term" value="C:plasma membrane"/>
    <property type="evidence" value="ECO:0007669"/>
    <property type="project" value="UniProtKB-SubCell"/>
</dbReference>
<dbReference type="SMART" id="SM00448">
    <property type="entry name" value="REC"/>
    <property type="match status" value="1"/>
</dbReference>
<dbReference type="STRING" id="572477.Alvin_0751"/>
<dbReference type="InterPro" id="IPR004358">
    <property type="entry name" value="Sig_transdc_His_kin-like_C"/>
</dbReference>
<dbReference type="HOGENOM" id="CLU_000445_114_15_6"/>
<evidence type="ECO:0000256" key="12">
    <source>
        <dbReference type="ARBA" id="ARBA00023012"/>
    </source>
</evidence>
<feature type="domain" description="Response regulatory" evidence="19">
    <location>
        <begin position="507"/>
        <end position="625"/>
    </location>
</feature>
<dbReference type="SMART" id="SM00388">
    <property type="entry name" value="HisKA"/>
    <property type="match status" value="1"/>
</dbReference>
<evidence type="ECO:0000259" key="18">
    <source>
        <dbReference type="PROSITE" id="PS50109"/>
    </source>
</evidence>
<comment type="catalytic activity">
    <reaction evidence="1">
        <text>ATP + protein L-histidine = ADP + protein N-phospho-L-histidine.</text>
        <dbReference type="EC" id="2.7.13.3"/>
    </reaction>
</comment>
<evidence type="ECO:0000313" key="22">
    <source>
        <dbReference type="EMBL" id="ADC61698.1"/>
    </source>
</evidence>
<dbReference type="InterPro" id="IPR003594">
    <property type="entry name" value="HATPase_dom"/>
</dbReference>
<dbReference type="CDD" id="cd17546">
    <property type="entry name" value="REC_hyHK_CKI1_RcsC-like"/>
    <property type="match status" value="1"/>
</dbReference>
<dbReference type="Pfam" id="PF02518">
    <property type="entry name" value="HATPase_c"/>
    <property type="match status" value="1"/>
</dbReference>
<evidence type="ECO:0000313" key="23">
    <source>
        <dbReference type="Proteomes" id="UP000001441"/>
    </source>
</evidence>
<evidence type="ECO:0000256" key="1">
    <source>
        <dbReference type="ARBA" id="ARBA00000085"/>
    </source>
</evidence>
<keyword evidence="4" id="KW-1003">Cell membrane</keyword>
<dbReference type="Gene3D" id="3.40.50.2300">
    <property type="match status" value="1"/>
</dbReference>
<dbReference type="GO" id="GO:0000155">
    <property type="term" value="F:phosphorelay sensor kinase activity"/>
    <property type="evidence" value="ECO:0007669"/>
    <property type="project" value="InterPro"/>
</dbReference>
<evidence type="ECO:0000256" key="5">
    <source>
        <dbReference type="ARBA" id="ARBA00022519"/>
    </source>
</evidence>
<feature type="coiled-coil region" evidence="16">
    <location>
        <begin position="60"/>
        <end position="104"/>
    </location>
</feature>
<keyword evidence="7" id="KW-0808">Transferase</keyword>
<evidence type="ECO:0000256" key="7">
    <source>
        <dbReference type="ARBA" id="ARBA00022679"/>
    </source>
</evidence>
<dbReference type="Proteomes" id="UP000001441">
    <property type="component" value="Chromosome"/>
</dbReference>
<dbReference type="EC" id="2.7.13.3" evidence="3"/>
<dbReference type="InterPro" id="IPR036641">
    <property type="entry name" value="HPT_dom_sf"/>
</dbReference>
<evidence type="ECO:0000256" key="4">
    <source>
        <dbReference type="ARBA" id="ARBA00022475"/>
    </source>
</evidence>
<keyword evidence="10" id="KW-0067">ATP-binding</keyword>
<reference evidence="22 23" key="1">
    <citation type="journal article" date="2011" name="Stand. Genomic Sci.">
        <title>Complete genome sequence of Allochromatium vinosum DSM 180(T).</title>
        <authorList>
            <person name="Weissgerber T."/>
            <person name="Zigann R."/>
            <person name="Bruce D."/>
            <person name="Chang Y.J."/>
            <person name="Detter J.C."/>
            <person name="Han C."/>
            <person name="Hauser L."/>
            <person name="Jeffries C.D."/>
            <person name="Land M."/>
            <person name="Munk A.C."/>
            <person name="Tapia R."/>
            <person name="Dahl C."/>
        </authorList>
    </citation>
    <scope>NUCLEOTIDE SEQUENCE [LARGE SCALE GENOMIC DNA]</scope>
    <source>
        <strain evidence="23">ATCC 17899 / DSM 180 / NBRC 103801 / NCIMB 10441 / D</strain>
    </source>
</reference>
<proteinExistence type="predicted"/>
<dbReference type="KEGG" id="alv:Alvin_0751"/>
<feature type="modified residue" description="4-aspartylphosphate" evidence="15">
    <location>
        <position position="558"/>
    </location>
</feature>
<evidence type="ECO:0000256" key="6">
    <source>
        <dbReference type="ARBA" id="ARBA00022553"/>
    </source>
</evidence>
<dbReference type="Gene3D" id="1.20.120.160">
    <property type="entry name" value="HPT domain"/>
    <property type="match status" value="1"/>
</dbReference>
<dbReference type="eggNOG" id="COG2205">
    <property type="taxonomic scope" value="Bacteria"/>
</dbReference>
<keyword evidence="8" id="KW-0812">Transmembrane</keyword>
<dbReference type="Pfam" id="PF08448">
    <property type="entry name" value="PAS_4"/>
    <property type="match status" value="1"/>
</dbReference>
<feature type="region of interest" description="Disordered" evidence="17">
    <location>
        <begin position="1"/>
        <end position="27"/>
    </location>
</feature>
<dbReference type="CDD" id="cd16922">
    <property type="entry name" value="HATPase_EvgS-ArcB-TorS-like"/>
    <property type="match status" value="1"/>
</dbReference>
<dbReference type="InterPro" id="IPR001789">
    <property type="entry name" value="Sig_transdc_resp-reg_receiver"/>
</dbReference>
<keyword evidence="23" id="KW-1185">Reference proteome</keyword>
<keyword evidence="6 15" id="KW-0597">Phosphoprotein</keyword>
<dbReference type="SMART" id="SM00091">
    <property type="entry name" value="PAS"/>
    <property type="match status" value="1"/>
</dbReference>
<evidence type="ECO:0000259" key="21">
    <source>
        <dbReference type="PROSITE" id="PS50894"/>
    </source>
</evidence>
<sequence>MSSDAPEHKDPDAPMSQHPPPNLQDILSPDGFYVLRRAAEALYEQRRGHRPKNTAADLSIHDLESLIEELRLHQIELELQNESLRATRNLLEQSLQRYEDLYQEAPVALLTLSEDGTIREANQSAATLLDEPRSALIGRRLGLWISEDRRPAFNTLLADVLSGECRRRLELRLVIQHRPACWVLAETTLVKPTVAREIRLALTDISERKALEEQLRQGEALWDSEERLCSLNAELEARGAVRIAEVNAANAAKSHLLAHMSHEIRTPLNVITGLAELLEQGELNAQQQHQVRRIQEAGESLLGILDDILDLSRIEAGKLGIARQPFELHKLLARIESFQGRCARAKGLSLDLDIPPLPAGAFLGDPLRLEQVLNNLIGNAIKFTNTGGITLRIQVREAETDTPYLHFEVEDTGIGIEPQILEDLFQPFVQADANLTRSRGGTGLGLAISKHLVELMGGKIGAVSQPGRGSTFWFDLPLEHMERRRHNRTLPTPSTVKIATSALSGWHVLVVDDSPMNQEVVEQALSLAGAAVTLADDGVQALQRLRSDPGAYQAVLMDVQMPVMDGLTATRRIREELGLHDLPIIGLSAGVLLHERQAALDAGMNAVLNKPIRLKQIIATLLHWSTAGTDVTPPATGSIAPTDAWMETFPVIPGIDRQQAAEILCGNQTMFRNLLGLLAVDGRNLVGRVHQDLARGQRQEAAARLHNLKSHAGSLGALAIQDLAKRLEEAIDRGEKDLDADLDGLNQQLRDLIEASAHWLKS</sequence>
<keyword evidence="10" id="KW-0547">Nucleotide-binding</keyword>
<evidence type="ECO:0000259" key="19">
    <source>
        <dbReference type="PROSITE" id="PS50110"/>
    </source>
</evidence>
<dbReference type="CDD" id="cd00082">
    <property type="entry name" value="HisKA"/>
    <property type="match status" value="1"/>
</dbReference>